<sequence length="72" mass="8166">MSLKTADVITSLEKDWNIVTVISAITAVTLAYYHFHRSLLLEDKIEAKGGGIGLKSEEGRNRTEYHRPATYW</sequence>
<reference evidence="3" key="1">
    <citation type="submission" date="2017-02" db="UniProtKB">
        <authorList>
            <consortium name="WormBaseParasite"/>
        </authorList>
    </citation>
    <scope>IDENTIFICATION</scope>
</reference>
<evidence type="ECO:0000313" key="2">
    <source>
        <dbReference type="Proteomes" id="UP000050640"/>
    </source>
</evidence>
<evidence type="ECO:0000256" key="1">
    <source>
        <dbReference type="SAM" id="Phobius"/>
    </source>
</evidence>
<dbReference type="AlphaFoldDB" id="A0A0R3RWP7"/>
<name>A0A0R3RWP7_9BILA</name>
<protein>
    <submittedName>
        <fullName evidence="3">Translocon-associated protein subunit gamma</fullName>
    </submittedName>
</protein>
<evidence type="ECO:0000313" key="3">
    <source>
        <dbReference type="WBParaSite" id="EEL_0000659701-mRNA-1"/>
    </source>
</evidence>
<accession>A0A0R3RWP7</accession>
<keyword evidence="1" id="KW-0812">Transmembrane</keyword>
<keyword evidence="1" id="KW-0472">Membrane</keyword>
<proteinExistence type="predicted"/>
<keyword evidence="1" id="KW-1133">Transmembrane helix</keyword>
<dbReference type="WBParaSite" id="EEL_0000659701-mRNA-1">
    <property type="protein sequence ID" value="EEL_0000659701-mRNA-1"/>
    <property type="gene ID" value="EEL_0000659701"/>
</dbReference>
<dbReference type="Proteomes" id="UP000050640">
    <property type="component" value="Unplaced"/>
</dbReference>
<organism evidence="2 3">
    <name type="scientific">Elaeophora elaphi</name>
    <dbReference type="NCBI Taxonomy" id="1147741"/>
    <lineage>
        <taxon>Eukaryota</taxon>
        <taxon>Metazoa</taxon>
        <taxon>Ecdysozoa</taxon>
        <taxon>Nematoda</taxon>
        <taxon>Chromadorea</taxon>
        <taxon>Rhabditida</taxon>
        <taxon>Spirurina</taxon>
        <taxon>Spiruromorpha</taxon>
        <taxon>Filarioidea</taxon>
        <taxon>Onchocercidae</taxon>
        <taxon>Elaeophora</taxon>
    </lineage>
</organism>
<feature type="transmembrane region" description="Helical" evidence="1">
    <location>
        <begin position="16"/>
        <end position="35"/>
    </location>
</feature>
<keyword evidence="2" id="KW-1185">Reference proteome</keyword>